<reference evidence="3" key="1">
    <citation type="journal article" date="2019" name="Int. J. Syst. Evol. Microbiol.">
        <title>The Global Catalogue of Microorganisms (GCM) 10K type strain sequencing project: providing services to taxonomists for standard genome sequencing and annotation.</title>
        <authorList>
            <consortium name="The Broad Institute Genomics Platform"/>
            <consortium name="The Broad Institute Genome Sequencing Center for Infectious Disease"/>
            <person name="Wu L."/>
            <person name="Ma J."/>
        </authorList>
    </citation>
    <scope>NUCLEOTIDE SEQUENCE [LARGE SCALE GENOMIC DNA]</scope>
    <source>
        <strain evidence="3">JCM 9371</strain>
    </source>
</reference>
<dbReference type="EMBL" id="JBHTGP010000037">
    <property type="protein sequence ID" value="MFD0692178.1"/>
    <property type="molecule type" value="Genomic_DNA"/>
</dbReference>
<sequence>MVTGASDWPLRCADRFHRWPLAASSLAYLGPDEAPDAARLHRRLRTITSSSPAEGRAFASYLGVHRRVQIVGSPQTDDFPSRAAEPSLVLVVTSAPHPDGTGDAAPGTDLLLDACRLRAADKRILVGLHPREDRSSTITDPAEATTAITEAHIPDAATLADAVDRHRRLNHLPPKHLAQPLTSQTTTQAREPVHHPRTGQHLPNGRAWTAARGRWQSGDRIRRGGLAAKEPGNSRPSLPEASLIPNSR</sequence>
<accession>A0ABW2Y0V9</accession>
<evidence type="ECO:0000313" key="2">
    <source>
        <dbReference type="EMBL" id="MFD0692178.1"/>
    </source>
</evidence>
<dbReference type="RefSeq" id="WP_165503012.1">
    <property type="nucleotide sequence ID" value="NZ_CAACUY010000091.1"/>
</dbReference>
<feature type="region of interest" description="Disordered" evidence="1">
    <location>
        <begin position="172"/>
        <end position="248"/>
    </location>
</feature>
<dbReference type="Proteomes" id="UP001597063">
    <property type="component" value="Unassembled WGS sequence"/>
</dbReference>
<feature type="compositionally biased region" description="Polar residues" evidence="1">
    <location>
        <begin position="180"/>
        <end position="189"/>
    </location>
</feature>
<proteinExistence type="predicted"/>
<evidence type="ECO:0000256" key="1">
    <source>
        <dbReference type="SAM" id="MobiDB-lite"/>
    </source>
</evidence>
<protein>
    <submittedName>
        <fullName evidence="2">Uncharacterized protein</fullName>
    </submittedName>
</protein>
<name>A0ABW2Y0V9_9ACTN</name>
<organism evidence="2 3">
    <name type="scientific">Actinomadura fibrosa</name>
    <dbReference type="NCBI Taxonomy" id="111802"/>
    <lineage>
        <taxon>Bacteria</taxon>
        <taxon>Bacillati</taxon>
        <taxon>Actinomycetota</taxon>
        <taxon>Actinomycetes</taxon>
        <taxon>Streptosporangiales</taxon>
        <taxon>Thermomonosporaceae</taxon>
        <taxon>Actinomadura</taxon>
    </lineage>
</organism>
<comment type="caution">
    <text evidence="2">The sequence shown here is derived from an EMBL/GenBank/DDBJ whole genome shotgun (WGS) entry which is preliminary data.</text>
</comment>
<evidence type="ECO:0000313" key="3">
    <source>
        <dbReference type="Proteomes" id="UP001597063"/>
    </source>
</evidence>
<keyword evidence="3" id="KW-1185">Reference proteome</keyword>
<gene>
    <name evidence="2" type="ORF">ACFQZM_47365</name>
</gene>